<protein>
    <recommendedName>
        <fullName evidence="1">citrate lyase holo-[acyl-carrier protein] synthase</fullName>
        <ecNumber evidence="1">2.7.7.61</ecNumber>
    </recommendedName>
</protein>
<keyword evidence="2" id="KW-0808">Transferase</keyword>
<sequence>MAGNNEDPFAGPPVSLTDMLRARERRVALRQSTQDWLGVPAVTVTVVMPGAVKDCPMSRLLASEACRAVSDVFHRMHWHADTVLSETYATGPETLFAVSTLAKPLKLTMIDLEETHPLGRLWDIDVHDGTGTAVSRSVVGRAPRQCLLCEQPAHACARSRAHALAELREAMHQRVEAWQSSGQPCQ</sequence>
<dbReference type="GO" id="GO:0051191">
    <property type="term" value="P:prosthetic group biosynthetic process"/>
    <property type="evidence" value="ECO:0007669"/>
    <property type="project" value="InterPro"/>
</dbReference>
<comment type="catalytic activity">
    <reaction evidence="4">
        <text>apo-[citrate lyase ACP] + 2'-(5''-triphospho-alpha-D-ribosyl)-3'-dephospho-CoA = holo-[citrate lyase ACP] + diphosphate</text>
        <dbReference type="Rhea" id="RHEA:16333"/>
        <dbReference type="Rhea" id="RHEA-COMP:10157"/>
        <dbReference type="Rhea" id="RHEA-COMP:10158"/>
        <dbReference type="ChEBI" id="CHEBI:29999"/>
        <dbReference type="ChEBI" id="CHEBI:33019"/>
        <dbReference type="ChEBI" id="CHEBI:61378"/>
        <dbReference type="ChEBI" id="CHEBI:82683"/>
        <dbReference type="EC" id="2.7.7.61"/>
    </reaction>
</comment>
<dbReference type="AlphaFoldDB" id="A0A1I1DUX7"/>
<evidence type="ECO:0000313" key="5">
    <source>
        <dbReference type="EMBL" id="SFB78196.1"/>
    </source>
</evidence>
<reference evidence="5 6" key="1">
    <citation type="submission" date="2016-10" db="EMBL/GenBank/DDBJ databases">
        <authorList>
            <person name="de Groot N.N."/>
        </authorList>
    </citation>
    <scope>NUCLEOTIDE SEQUENCE [LARGE SCALE GENOMIC DNA]</scope>
    <source>
        <strain evidence="5 6">DSM 19548</strain>
    </source>
</reference>
<dbReference type="Proteomes" id="UP000198728">
    <property type="component" value="Unassembled WGS sequence"/>
</dbReference>
<organism evidence="5 6">
    <name type="scientific">Tropicimonas isoalkanivorans</name>
    <dbReference type="NCBI Taxonomy" id="441112"/>
    <lineage>
        <taxon>Bacteria</taxon>
        <taxon>Pseudomonadati</taxon>
        <taxon>Pseudomonadota</taxon>
        <taxon>Alphaproteobacteria</taxon>
        <taxon>Rhodobacterales</taxon>
        <taxon>Roseobacteraceae</taxon>
        <taxon>Tropicimonas</taxon>
    </lineage>
</organism>
<dbReference type="STRING" id="441112.SAMN04488094_101469"/>
<evidence type="ECO:0000256" key="4">
    <source>
        <dbReference type="ARBA" id="ARBA00048574"/>
    </source>
</evidence>
<accession>A0A1I1DUX7</accession>
<dbReference type="Pfam" id="PF03802">
    <property type="entry name" value="CitX"/>
    <property type="match status" value="1"/>
</dbReference>
<name>A0A1I1DUX7_9RHOB</name>
<keyword evidence="6" id="KW-1185">Reference proteome</keyword>
<dbReference type="NCBIfam" id="TIGR03124">
    <property type="entry name" value="citrate_citX"/>
    <property type="match status" value="1"/>
</dbReference>
<evidence type="ECO:0000313" key="6">
    <source>
        <dbReference type="Proteomes" id="UP000198728"/>
    </source>
</evidence>
<proteinExistence type="predicted"/>
<keyword evidence="3" id="KW-0548">Nucleotidyltransferase</keyword>
<evidence type="ECO:0000256" key="3">
    <source>
        <dbReference type="ARBA" id="ARBA00022695"/>
    </source>
</evidence>
<dbReference type="GO" id="GO:0050519">
    <property type="term" value="F:holo-citrate lyase synthase activity"/>
    <property type="evidence" value="ECO:0007669"/>
    <property type="project" value="UniProtKB-EC"/>
</dbReference>
<evidence type="ECO:0000256" key="2">
    <source>
        <dbReference type="ARBA" id="ARBA00022679"/>
    </source>
</evidence>
<dbReference type="RefSeq" id="WP_177208222.1">
    <property type="nucleotide sequence ID" value="NZ_FOLG01000001.1"/>
</dbReference>
<dbReference type="EC" id="2.7.7.61" evidence="1"/>
<evidence type="ECO:0000256" key="1">
    <source>
        <dbReference type="ARBA" id="ARBA00012524"/>
    </source>
</evidence>
<dbReference type="InterPro" id="IPR005551">
    <property type="entry name" value="CitX"/>
</dbReference>
<dbReference type="EMBL" id="FOLG01000001">
    <property type="protein sequence ID" value="SFB78196.1"/>
    <property type="molecule type" value="Genomic_DNA"/>
</dbReference>
<gene>
    <name evidence="5" type="ORF">SAMN04488094_101469</name>
</gene>